<comment type="catalytic activity">
    <reaction evidence="7">
        <text>[protein]-dithiol + NADP(+) = [protein]-disulfide + NADPH + H(+)</text>
        <dbReference type="Rhea" id="RHEA:18753"/>
        <dbReference type="Rhea" id="RHEA-COMP:10593"/>
        <dbReference type="Rhea" id="RHEA-COMP:10594"/>
        <dbReference type="ChEBI" id="CHEBI:15378"/>
        <dbReference type="ChEBI" id="CHEBI:29950"/>
        <dbReference type="ChEBI" id="CHEBI:50058"/>
        <dbReference type="ChEBI" id="CHEBI:57783"/>
        <dbReference type="ChEBI" id="CHEBI:58349"/>
        <dbReference type="EC" id="1.8.1.8"/>
    </reaction>
</comment>
<evidence type="ECO:0000256" key="2">
    <source>
        <dbReference type="ARBA" id="ARBA00022737"/>
    </source>
</evidence>
<comment type="caution">
    <text evidence="9">The sequence shown here is derived from an EMBL/GenBank/DDBJ whole genome shotgun (WGS) entry which is preliminary data.</text>
</comment>
<dbReference type="InterPro" id="IPR052259">
    <property type="entry name" value="Nucleoredoxin-like"/>
</dbReference>
<dbReference type="AlphaFoldDB" id="A0AA36D4F8"/>
<protein>
    <recommendedName>
        <fullName evidence="1">protein-disulfide reductase</fullName>
        <ecNumber evidence="1">1.8.1.8</ecNumber>
    </recommendedName>
</protein>
<dbReference type="PROSITE" id="PS51352">
    <property type="entry name" value="THIOREDOXIN_2"/>
    <property type="match status" value="1"/>
</dbReference>
<organism evidence="9 10">
    <name type="scientific">Mesorhabditis spiculigera</name>
    <dbReference type="NCBI Taxonomy" id="96644"/>
    <lineage>
        <taxon>Eukaryota</taxon>
        <taxon>Metazoa</taxon>
        <taxon>Ecdysozoa</taxon>
        <taxon>Nematoda</taxon>
        <taxon>Chromadorea</taxon>
        <taxon>Rhabditida</taxon>
        <taxon>Rhabditina</taxon>
        <taxon>Rhabditomorpha</taxon>
        <taxon>Rhabditoidea</taxon>
        <taxon>Rhabditidae</taxon>
        <taxon>Mesorhabditinae</taxon>
        <taxon>Mesorhabditis</taxon>
    </lineage>
</organism>
<keyword evidence="4" id="KW-0520">NAD</keyword>
<accession>A0AA36D4F8</accession>
<sequence>MLATVRASRALFDAAATSRFAHQVPARNAHFLSSVPLKKQGVDGQLKGDHFEGKKPLVLYFSAGWCPSCRQLTPKLSSFYEKVGKSRGLEIVWISRDKTEEDLEEYYKKLPDWAYIPYGDPNIKDFMRKFDVKTIPVLRLVDEKGNIVSDEIRKDVEDNWKADPEGIMDKWEKLYK</sequence>
<comment type="similarity">
    <text evidence="5">Belongs to the nucleoredoxin family.</text>
</comment>
<evidence type="ECO:0000256" key="7">
    <source>
        <dbReference type="ARBA" id="ARBA00047804"/>
    </source>
</evidence>
<keyword evidence="2" id="KW-0677">Repeat</keyword>
<reference evidence="9" key="1">
    <citation type="submission" date="2023-06" db="EMBL/GenBank/DDBJ databases">
        <authorList>
            <person name="Delattre M."/>
        </authorList>
    </citation>
    <scope>NUCLEOTIDE SEQUENCE</scope>
    <source>
        <strain evidence="9">AF72</strain>
    </source>
</reference>
<dbReference type="PANTHER" id="PTHR13871:SF18">
    <property type="entry name" value="THIOREDOXIN DOMAIN-CONTAINING PROTEIN"/>
    <property type="match status" value="1"/>
</dbReference>
<comment type="catalytic activity">
    <reaction evidence="6">
        <text>[protein]-dithiol + NAD(+) = [protein]-disulfide + NADH + H(+)</text>
        <dbReference type="Rhea" id="RHEA:18749"/>
        <dbReference type="Rhea" id="RHEA-COMP:10593"/>
        <dbReference type="Rhea" id="RHEA-COMP:10594"/>
        <dbReference type="ChEBI" id="CHEBI:15378"/>
        <dbReference type="ChEBI" id="CHEBI:29950"/>
        <dbReference type="ChEBI" id="CHEBI:50058"/>
        <dbReference type="ChEBI" id="CHEBI:57540"/>
        <dbReference type="ChEBI" id="CHEBI:57945"/>
        <dbReference type="EC" id="1.8.1.8"/>
    </reaction>
</comment>
<dbReference type="InterPro" id="IPR013766">
    <property type="entry name" value="Thioredoxin_domain"/>
</dbReference>
<dbReference type="InterPro" id="IPR036249">
    <property type="entry name" value="Thioredoxin-like_sf"/>
</dbReference>
<evidence type="ECO:0000256" key="1">
    <source>
        <dbReference type="ARBA" id="ARBA00012612"/>
    </source>
</evidence>
<dbReference type="Proteomes" id="UP001177023">
    <property type="component" value="Unassembled WGS sequence"/>
</dbReference>
<dbReference type="PANTHER" id="PTHR13871">
    <property type="entry name" value="THIOREDOXIN"/>
    <property type="match status" value="1"/>
</dbReference>
<evidence type="ECO:0000259" key="8">
    <source>
        <dbReference type="PROSITE" id="PS51352"/>
    </source>
</evidence>
<keyword evidence="3" id="KW-0560">Oxidoreductase</keyword>
<dbReference type="GO" id="GO:0047134">
    <property type="term" value="F:protein-disulfide reductase [NAD(P)H] activity"/>
    <property type="evidence" value="ECO:0007669"/>
    <property type="project" value="UniProtKB-EC"/>
</dbReference>
<dbReference type="InterPro" id="IPR017937">
    <property type="entry name" value="Thioredoxin_CS"/>
</dbReference>
<evidence type="ECO:0000256" key="6">
    <source>
        <dbReference type="ARBA" id="ARBA00047388"/>
    </source>
</evidence>
<evidence type="ECO:0000256" key="4">
    <source>
        <dbReference type="ARBA" id="ARBA00023027"/>
    </source>
</evidence>
<dbReference type="InterPro" id="IPR012336">
    <property type="entry name" value="Thioredoxin-like_fold"/>
</dbReference>
<dbReference type="EC" id="1.8.1.8" evidence="1"/>
<keyword evidence="10" id="KW-1185">Reference proteome</keyword>
<dbReference type="Pfam" id="PF13905">
    <property type="entry name" value="Thioredoxin_8"/>
    <property type="match status" value="1"/>
</dbReference>
<evidence type="ECO:0000313" key="9">
    <source>
        <dbReference type="EMBL" id="CAJ0579642.1"/>
    </source>
</evidence>
<dbReference type="PROSITE" id="PS00194">
    <property type="entry name" value="THIOREDOXIN_1"/>
    <property type="match status" value="1"/>
</dbReference>
<dbReference type="CDD" id="cd02964">
    <property type="entry name" value="TryX_like_family"/>
    <property type="match status" value="1"/>
</dbReference>
<proteinExistence type="inferred from homology"/>
<name>A0AA36D4F8_9BILA</name>
<evidence type="ECO:0000256" key="3">
    <source>
        <dbReference type="ARBA" id="ARBA00023002"/>
    </source>
</evidence>
<gene>
    <name evidence="9" type="ORF">MSPICULIGERA_LOCUS17851</name>
</gene>
<evidence type="ECO:0000313" key="10">
    <source>
        <dbReference type="Proteomes" id="UP001177023"/>
    </source>
</evidence>
<dbReference type="Gene3D" id="3.40.30.10">
    <property type="entry name" value="Glutaredoxin"/>
    <property type="match status" value="1"/>
</dbReference>
<dbReference type="EMBL" id="CATQJA010002657">
    <property type="protein sequence ID" value="CAJ0579642.1"/>
    <property type="molecule type" value="Genomic_DNA"/>
</dbReference>
<dbReference type="SUPFAM" id="SSF52833">
    <property type="entry name" value="Thioredoxin-like"/>
    <property type="match status" value="1"/>
</dbReference>
<evidence type="ECO:0000256" key="5">
    <source>
        <dbReference type="ARBA" id="ARBA00025782"/>
    </source>
</evidence>
<feature type="non-terminal residue" evidence="9">
    <location>
        <position position="1"/>
    </location>
</feature>
<feature type="domain" description="Thioredoxin" evidence="8">
    <location>
        <begin position="26"/>
        <end position="176"/>
    </location>
</feature>